<name>A0A372L8P9_9BACI</name>
<dbReference type="OrthoDB" id="2887062at2"/>
<organism evidence="1 2">
    <name type="scientific">Peribacillus glennii</name>
    <dbReference type="NCBI Taxonomy" id="2303991"/>
    <lineage>
        <taxon>Bacteria</taxon>
        <taxon>Bacillati</taxon>
        <taxon>Bacillota</taxon>
        <taxon>Bacilli</taxon>
        <taxon>Bacillales</taxon>
        <taxon>Bacillaceae</taxon>
        <taxon>Peribacillus</taxon>
    </lineage>
</organism>
<evidence type="ECO:0000313" key="1">
    <source>
        <dbReference type="EMBL" id="RFU61285.1"/>
    </source>
</evidence>
<reference evidence="1 2" key="1">
    <citation type="submission" date="2018-08" db="EMBL/GenBank/DDBJ databases">
        <title>Bacillus chawlae sp. nov., Bacillus glennii sp. nov., and Bacillus saganii sp. nov. Isolated from the Vehicle Assembly Building at Kennedy Space Center where the Viking Spacecraft were Assembled.</title>
        <authorList>
            <person name="Seuylemezian A."/>
            <person name="Vaishampayan P."/>
        </authorList>
    </citation>
    <scope>NUCLEOTIDE SEQUENCE [LARGE SCALE GENOMIC DNA]</scope>
    <source>
        <strain evidence="1 2">V44-8</strain>
    </source>
</reference>
<dbReference type="EMBL" id="QVTD01000016">
    <property type="protein sequence ID" value="RFU61285.1"/>
    <property type="molecule type" value="Genomic_DNA"/>
</dbReference>
<evidence type="ECO:0000313" key="2">
    <source>
        <dbReference type="Proteomes" id="UP000262939"/>
    </source>
</evidence>
<dbReference type="Proteomes" id="UP000262939">
    <property type="component" value="Unassembled WGS sequence"/>
</dbReference>
<dbReference type="AlphaFoldDB" id="A0A372L8P9"/>
<protein>
    <submittedName>
        <fullName evidence="1">DUF2187 domain-containing protein</fullName>
    </submittedName>
</protein>
<accession>A0A372L8P9</accession>
<dbReference type="InterPro" id="IPR018690">
    <property type="entry name" value="DUF2187"/>
</dbReference>
<proteinExistence type="predicted"/>
<dbReference type="RefSeq" id="WP_117324089.1">
    <property type="nucleotide sequence ID" value="NZ_QVTD01000016.1"/>
</dbReference>
<dbReference type="Pfam" id="PF09953">
    <property type="entry name" value="DUF2187"/>
    <property type="match status" value="1"/>
</dbReference>
<keyword evidence="2" id="KW-1185">Reference proteome</keyword>
<sequence length="71" mass="7941">MNELKLQLLAKIGDEIIFKQGVRGVIEKVNSNSVIVTIISNPTTLEFPNDRTVVNHKNYKMANEEILGKSS</sequence>
<gene>
    <name evidence="1" type="ORF">D0466_18920</name>
</gene>
<comment type="caution">
    <text evidence="1">The sequence shown here is derived from an EMBL/GenBank/DDBJ whole genome shotgun (WGS) entry which is preliminary data.</text>
</comment>